<evidence type="ECO:0000256" key="4">
    <source>
        <dbReference type="ARBA" id="ARBA00023002"/>
    </source>
</evidence>
<accession>A0A917RIX0</accession>
<dbReference type="Gene3D" id="1.10.630.10">
    <property type="entry name" value="Cytochrome P450"/>
    <property type="match status" value="1"/>
</dbReference>
<dbReference type="Proteomes" id="UP000638263">
    <property type="component" value="Unassembled WGS sequence"/>
</dbReference>
<dbReference type="GO" id="GO:0005506">
    <property type="term" value="F:iron ion binding"/>
    <property type="evidence" value="ECO:0007669"/>
    <property type="project" value="InterPro"/>
</dbReference>
<keyword evidence="5" id="KW-0408">Iron</keyword>
<dbReference type="InterPro" id="IPR036396">
    <property type="entry name" value="Cyt_P450_sf"/>
</dbReference>
<keyword evidence="4" id="KW-0560">Oxidoreductase</keyword>
<dbReference type="AlphaFoldDB" id="A0A917RIX0"/>
<gene>
    <name evidence="7" type="ORF">GCM10011588_25930</name>
</gene>
<evidence type="ECO:0000256" key="1">
    <source>
        <dbReference type="ARBA" id="ARBA00010617"/>
    </source>
</evidence>
<evidence type="ECO:0000256" key="3">
    <source>
        <dbReference type="ARBA" id="ARBA00022723"/>
    </source>
</evidence>
<keyword evidence="6" id="KW-0503">Monooxygenase</keyword>
<evidence type="ECO:0000256" key="2">
    <source>
        <dbReference type="ARBA" id="ARBA00022617"/>
    </source>
</evidence>
<dbReference type="PANTHER" id="PTHR46696:SF6">
    <property type="entry name" value="P450, PUTATIVE (EUROFUNG)-RELATED"/>
    <property type="match status" value="1"/>
</dbReference>
<dbReference type="EMBL" id="BMMH01000004">
    <property type="protein sequence ID" value="GGL10316.1"/>
    <property type="molecule type" value="Genomic_DNA"/>
</dbReference>
<protein>
    <recommendedName>
        <fullName evidence="9">Cytochrome P450</fullName>
    </recommendedName>
</protein>
<comment type="caution">
    <text evidence="7">The sequence shown here is derived from an EMBL/GenBank/DDBJ whole genome shotgun (WGS) entry which is preliminary data.</text>
</comment>
<evidence type="ECO:0000256" key="6">
    <source>
        <dbReference type="ARBA" id="ARBA00023033"/>
    </source>
</evidence>
<dbReference type="GO" id="GO:0016705">
    <property type="term" value="F:oxidoreductase activity, acting on paired donors, with incorporation or reduction of molecular oxygen"/>
    <property type="evidence" value="ECO:0007669"/>
    <property type="project" value="InterPro"/>
</dbReference>
<comment type="similarity">
    <text evidence="1">Belongs to the cytochrome P450 family.</text>
</comment>
<dbReference type="GO" id="GO:0004497">
    <property type="term" value="F:monooxygenase activity"/>
    <property type="evidence" value="ECO:0007669"/>
    <property type="project" value="UniProtKB-KW"/>
</dbReference>
<evidence type="ECO:0000256" key="5">
    <source>
        <dbReference type="ARBA" id="ARBA00023004"/>
    </source>
</evidence>
<evidence type="ECO:0000313" key="7">
    <source>
        <dbReference type="EMBL" id="GGL10316.1"/>
    </source>
</evidence>
<reference evidence="7" key="1">
    <citation type="journal article" date="2014" name="Int. J. Syst. Evol. Microbiol.">
        <title>Complete genome sequence of Corynebacterium casei LMG S-19264T (=DSM 44701T), isolated from a smear-ripened cheese.</title>
        <authorList>
            <consortium name="US DOE Joint Genome Institute (JGI-PGF)"/>
            <person name="Walter F."/>
            <person name="Albersmeier A."/>
            <person name="Kalinowski J."/>
            <person name="Ruckert C."/>
        </authorList>
    </citation>
    <scope>NUCLEOTIDE SEQUENCE</scope>
    <source>
        <strain evidence="7">CGMCC 4.3508</strain>
    </source>
</reference>
<dbReference type="GO" id="GO:0020037">
    <property type="term" value="F:heme binding"/>
    <property type="evidence" value="ECO:0007669"/>
    <property type="project" value="InterPro"/>
</dbReference>
<name>A0A917RIX0_9NOCA</name>
<reference evidence="7" key="2">
    <citation type="submission" date="2020-09" db="EMBL/GenBank/DDBJ databases">
        <authorList>
            <person name="Sun Q."/>
            <person name="Zhou Y."/>
        </authorList>
    </citation>
    <scope>NUCLEOTIDE SEQUENCE</scope>
    <source>
        <strain evidence="7">CGMCC 4.3508</strain>
    </source>
</reference>
<keyword evidence="3" id="KW-0479">Metal-binding</keyword>
<sequence>MNSPEVEADGAKLRLDPNDPSFILDPYPTYAKLRDGCPVAHSAQFGGFWMLSRYADVKEAARDPELFTSSQGVTLPPIGNPMPFLPIELDPPEHIKYRRALQTWFSVRAMEKLEPEIREAVTGLIDQFIDRGEADFSGELAGPLPPIVIALLLGLPREDWPRFRDQAEKLVAAAEEEDQETSAAVGLELMG</sequence>
<keyword evidence="8" id="KW-1185">Reference proteome</keyword>
<dbReference type="PRINTS" id="PR00359">
    <property type="entry name" value="BP450"/>
</dbReference>
<evidence type="ECO:0000313" key="8">
    <source>
        <dbReference type="Proteomes" id="UP000638263"/>
    </source>
</evidence>
<dbReference type="InterPro" id="IPR002397">
    <property type="entry name" value="Cyt_P450_B"/>
</dbReference>
<keyword evidence="2" id="KW-0349">Heme</keyword>
<dbReference type="PANTHER" id="PTHR46696">
    <property type="entry name" value="P450, PUTATIVE (EUROFUNG)-RELATED"/>
    <property type="match status" value="1"/>
</dbReference>
<proteinExistence type="inferred from homology"/>
<dbReference type="SUPFAM" id="SSF48264">
    <property type="entry name" value="Cytochrome P450"/>
    <property type="match status" value="1"/>
</dbReference>
<evidence type="ECO:0008006" key="9">
    <source>
        <dbReference type="Google" id="ProtNLM"/>
    </source>
</evidence>
<dbReference type="RefSeq" id="WP_156426118.1">
    <property type="nucleotide sequence ID" value="NZ_BMMH01000004.1"/>
</dbReference>
<organism evidence="7 8">
    <name type="scientific">Nocardia jinanensis</name>
    <dbReference type="NCBI Taxonomy" id="382504"/>
    <lineage>
        <taxon>Bacteria</taxon>
        <taxon>Bacillati</taxon>
        <taxon>Actinomycetota</taxon>
        <taxon>Actinomycetes</taxon>
        <taxon>Mycobacteriales</taxon>
        <taxon>Nocardiaceae</taxon>
        <taxon>Nocardia</taxon>
    </lineage>
</organism>